<sequence>MFRMAQSVASAEMEVETGDVSMEPETMNLPLNPNDSPEWVLLDSGASSHVLSSQFVAAHESWIVYTTSQMAMFSTADGSKVKLSKVIGIELPFIVDQAKGSSGVQWILVEAFVGKVEHNILSLGTLCERGWSFSMTPKHAFLRQSGCSLSIEWYATCPWVRMDLSATRTRRSSYAHRVSIDPHAQVKQFEVSPSSSYRVRSPEAGAQKPALKSCLKRKPCLNHCVLLKEFLHCPLKPVTEDISFLKAVRTSQELSKATVSKAESNSTSSLDRACSSIEGSLKDVPTRVLRNEPKPEPCHNPATEAFANSGMSAVEAREVVPKSLQPFKFDATKHALRGHQPADTRNCEICRRAKGVSQSRRRGAGESHVLQADFGYLEMAVYPEKTKHPEKQKFLVIYHPETQCMFAIVAFSSVDKTRACIRRAFEFLGLLGEGDPIELDSDAESAVSHLVKGVDMNGRHLVPLKGAPERHGFVGGAERSIRQVKESCQIVLIELQEHGMQMSFEEDAIQCLFNFVSMTYNLFAKNASHHTPREELVQRELPEIACASFGMTVLAETPSSFAPSSSRFSPAAYWHPSVGSLGHVCTSRLADGQLKK</sequence>
<dbReference type="Proteomes" id="UP001642484">
    <property type="component" value="Unassembled WGS sequence"/>
</dbReference>
<gene>
    <name evidence="1" type="ORF">CCMP2556_LOCUS16891</name>
</gene>
<evidence type="ECO:0008006" key="3">
    <source>
        <dbReference type="Google" id="ProtNLM"/>
    </source>
</evidence>
<reference evidence="1 2" key="1">
    <citation type="submission" date="2024-02" db="EMBL/GenBank/DDBJ databases">
        <authorList>
            <person name="Chen Y."/>
            <person name="Shah S."/>
            <person name="Dougan E. K."/>
            <person name="Thang M."/>
            <person name="Chan C."/>
        </authorList>
    </citation>
    <scope>NUCLEOTIDE SEQUENCE [LARGE SCALE GENOMIC DNA]</scope>
</reference>
<name>A0ABP0KMJ7_9DINO</name>
<organism evidence="1 2">
    <name type="scientific">Durusdinium trenchii</name>
    <dbReference type="NCBI Taxonomy" id="1381693"/>
    <lineage>
        <taxon>Eukaryota</taxon>
        <taxon>Sar</taxon>
        <taxon>Alveolata</taxon>
        <taxon>Dinophyceae</taxon>
        <taxon>Suessiales</taxon>
        <taxon>Symbiodiniaceae</taxon>
        <taxon>Durusdinium</taxon>
    </lineage>
</organism>
<dbReference type="EMBL" id="CAXAMN010009172">
    <property type="protein sequence ID" value="CAK9027827.1"/>
    <property type="molecule type" value="Genomic_DNA"/>
</dbReference>
<keyword evidence="2" id="KW-1185">Reference proteome</keyword>
<comment type="caution">
    <text evidence="1">The sequence shown here is derived from an EMBL/GenBank/DDBJ whole genome shotgun (WGS) entry which is preliminary data.</text>
</comment>
<proteinExistence type="predicted"/>
<protein>
    <recommendedName>
        <fullName evidence="3">Integrase catalytic domain-containing protein</fullName>
    </recommendedName>
</protein>
<evidence type="ECO:0000313" key="1">
    <source>
        <dbReference type="EMBL" id="CAK9027827.1"/>
    </source>
</evidence>
<evidence type="ECO:0000313" key="2">
    <source>
        <dbReference type="Proteomes" id="UP001642484"/>
    </source>
</evidence>
<accession>A0ABP0KMJ7</accession>